<proteinExistence type="predicted"/>
<dbReference type="EMBL" id="FR671412">
    <property type="protein sequence ID" value="CBW39290.1"/>
    <property type="molecule type" value="Genomic_DNA"/>
</dbReference>
<sequence length="56" mass="6468">MKNIKKVQQGARNSLIKYGLPANEKHHQEQPKFQLTIPKGHNITNIAKYNQSNNQQ</sequence>
<name>E8ZE49_STREE</name>
<dbReference type="AlphaFoldDB" id="E8ZE49"/>
<organism evidence="1">
    <name type="scientific">Streptococcus pneumoniae</name>
    <dbReference type="NCBI Taxonomy" id="1313"/>
    <lineage>
        <taxon>Bacteria</taxon>
        <taxon>Bacillati</taxon>
        <taxon>Bacillota</taxon>
        <taxon>Bacilli</taxon>
        <taxon>Lactobacillales</taxon>
        <taxon>Streptococcaceae</taxon>
        <taxon>Streptococcus</taxon>
    </lineage>
</organism>
<reference evidence="1" key="2">
    <citation type="journal article" date="2011" name="Science">
        <title>Rapid Pneumococcal Evolution in Response to Clinical Interventions.</title>
        <authorList>
            <person name="Croucher N.J."/>
            <person name="Harris S.R."/>
            <person name="Fraser C."/>
            <person name="Quail M.A."/>
            <person name="Burton J."/>
            <person name="Van der Linden M."/>
            <person name="McGee L."/>
            <person name="Von Gottberg A."/>
            <person name="Song J.H."/>
            <person name="Ko K.S."/>
            <person name="Pichon B."/>
            <person name="Baker S."/>
            <person name="Parry C.M."/>
            <person name="Lambertsen L.M."/>
            <person name="Shahinas D."/>
            <person name="Pillai D.R."/>
            <person name="Mitchell T.J."/>
            <person name="Dougan G."/>
            <person name="Tomasz A."/>
            <person name="Klugman K.P."/>
            <person name="Parkhill J."/>
            <person name="Hanage W.P."/>
            <person name="Bentley S.D."/>
        </authorList>
    </citation>
    <scope>NUCLEOTIDE SEQUENCE</scope>
    <source>
        <strain evidence="1">8140</strain>
    </source>
</reference>
<reference evidence="1" key="1">
    <citation type="submission" date="2010-07" db="EMBL/GenBank/DDBJ databases">
        <authorList>
            <person name="Croucher N."/>
        </authorList>
    </citation>
    <scope>NUCLEOTIDE SEQUENCE</scope>
    <source>
        <strain evidence="1">8140</strain>
    </source>
</reference>
<evidence type="ECO:0000313" key="1">
    <source>
        <dbReference type="EMBL" id="CBW39290.1"/>
    </source>
</evidence>
<protein>
    <submittedName>
        <fullName evidence="1">Uncharacterized protein</fullName>
    </submittedName>
</protein>
<accession>E8ZE49</accession>